<dbReference type="AlphaFoldDB" id="A0A8J4DPQ5"/>
<dbReference type="EMBL" id="BOPF01000009">
    <property type="protein sequence ID" value="GIJ46210.1"/>
    <property type="molecule type" value="Genomic_DNA"/>
</dbReference>
<reference evidence="1" key="1">
    <citation type="submission" date="2021-01" db="EMBL/GenBank/DDBJ databases">
        <title>Whole genome shotgun sequence of Virgisporangium aliadipatigenens NBRC 105644.</title>
        <authorList>
            <person name="Komaki H."/>
            <person name="Tamura T."/>
        </authorList>
    </citation>
    <scope>NUCLEOTIDE SEQUENCE</scope>
    <source>
        <strain evidence="1">NBRC 105644</strain>
    </source>
</reference>
<evidence type="ECO:0000313" key="1">
    <source>
        <dbReference type="EMBL" id="GIJ46210.1"/>
    </source>
</evidence>
<proteinExistence type="predicted"/>
<evidence type="ECO:0000313" key="2">
    <source>
        <dbReference type="Proteomes" id="UP000619260"/>
    </source>
</evidence>
<gene>
    <name evidence="1" type="ORF">Val02_30960</name>
</gene>
<keyword evidence="2" id="KW-1185">Reference proteome</keyword>
<dbReference type="Gene3D" id="3.30.460.40">
    <property type="match status" value="1"/>
</dbReference>
<name>A0A8J4DPQ5_9ACTN</name>
<sequence length="184" mass="19829">MAHTFRMPSSTPPGARTTLDDVLSVLRLADRAGARLWIDGGWGVDALLGTQTREHGDLDIAIEARHLEPFLAALSEHGFVAVREQSATAWNFLMRRPAGPVVDLHVIVLDRNGNGVLGPPEAGNAYPAASLTGRGTIGDRIVDCVDAEWAVRFRDAYAGDAGDRADVLALCRRFDLTIPPQYCG</sequence>
<dbReference type="Pfam" id="PF10706">
    <property type="entry name" value="Aminoglyc_resit"/>
    <property type="match status" value="1"/>
</dbReference>
<dbReference type="Proteomes" id="UP000619260">
    <property type="component" value="Unassembled WGS sequence"/>
</dbReference>
<organism evidence="1 2">
    <name type="scientific">Virgisporangium aliadipatigenens</name>
    <dbReference type="NCBI Taxonomy" id="741659"/>
    <lineage>
        <taxon>Bacteria</taxon>
        <taxon>Bacillati</taxon>
        <taxon>Actinomycetota</taxon>
        <taxon>Actinomycetes</taxon>
        <taxon>Micromonosporales</taxon>
        <taxon>Micromonosporaceae</taxon>
        <taxon>Virgisporangium</taxon>
    </lineage>
</organism>
<dbReference type="InterPro" id="IPR019646">
    <property type="entry name" value="Aminoglyc_AdlTrfase"/>
</dbReference>
<evidence type="ECO:0008006" key="3">
    <source>
        <dbReference type="Google" id="ProtNLM"/>
    </source>
</evidence>
<protein>
    <recommendedName>
        <fullName evidence="3">Aminoglycoside nucleotidyltransferase</fullName>
    </recommendedName>
</protein>
<accession>A0A8J4DPQ5</accession>
<comment type="caution">
    <text evidence="1">The sequence shown here is derived from an EMBL/GenBank/DDBJ whole genome shotgun (WGS) entry which is preliminary data.</text>
</comment>